<dbReference type="FunFam" id="2.60.40.10:FF:001006">
    <property type="entry name" value="Interleukin 20 receptor subunit beta"/>
    <property type="match status" value="1"/>
</dbReference>
<dbReference type="InterPro" id="IPR003961">
    <property type="entry name" value="FN3_dom"/>
</dbReference>
<keyword evidence="1" id="KW-0812">Transmembrane</keyword>
<dbReference type="Pfam" id="PF01108">
    <property type="entry name" value="Tissue_fac"/>
    <property type="match status" value="1"/>
</dbReference>
<name>L5L0B1_PTEAL</name>
<dbReference type="STRING" id="9402.L5L0B1"/>
<dbReference type="PANTHER" id="PTHR20859">
    <property type="entry name" value="INTERFERON/INTERLEUKIN RECEPTOR"/>
    <property type="match status" value="1"/>
</dbReference>
<dbReference type="InterPro" id="IPR036116">
    <property type="entry name" value="FN3_sf"/>
</dbReference>
<feature type="transmembrane region" description="Helical" evidence="1">
    <location>
        <begin position="186"/>
        <end position="207"/>
    </location>
</feature>
<feature type="domain" description="Interferon/interleukin receptor" evidence="3">
    <location>
        <begin position="89"/>
        <end position="179"/>
    </location>
</feature>
<dbReference type="PANTHER" id="PTHR20859:SF48">
    <property type="entry name" value="INTERLEUKIN-20 RECEPTOR SUBUNIT BETA"/>
    <property type="match status" value="1"/>
</dbReference>
<dbReference type="EMBL" id="KB030438">
    <property type="protein sequence ID" value="ELK16711.1"/>
    <property type="molecule type" value="Genomic_DNA"/>
</dbReference>
<organism evidence="4 5">
    <name type="scientific">Pteropus alecto</name>
    <name type="common">Black flying fox</name>
    <dbReference type="NCBI Taxonomy" id="9402"/>
    <lineage>
        <taxon>Eukaryota</taxon>
        <taxon>Metazoa</taxon>
        <taxon>Chordata</taxon>
        <taxon>Craniata</taxon>
        <taxon>Vertebrata</taxon>
        <taxon>Euteleostomi</taxon>
        <taxon>Mammalia</taxon>
        <taxon>Eutheria</taxon>
        <taxon>Laurasiatheria</taxon>
        <taxon>Chiroptera</taxon>
        <taxon>Yinpterochiroptera</taxon>
        <taxon>Pteropodoidea</taxon>
        <taxon>Pteropodidae</taxon>
        <taxon>Pteropodinae</taxon>
        <taxon>Pteropus</taxon>
    </lineage>
</organism>
<dbReference type="Gene3D" id="2.60.40.10">
    <property type="entry name" value="Immunoglobulins"/>
    <property type="match status" value="2"/>
</dbReference>
<keyword evidence="5" id="KW-1185">Reference proteome</keyword>
<keyword evidence="1" id="KW-0472">Membrane</keyword>
<dbReference type="GO" id="GO:0042015">
    <property type="term" value="F:interleukin-20 binding"/>
    <property type="evidence" value="ECO:0007669"/>
    <property type="project" value="TreeGrafter"/>
</dbReference>
<protein>
    <submittedName>
        <fullName evidence="4">Interleukin-20 receptor beta chain</fullName>
    </submittedName>
</protein>
<evidence type="ECO:0000259" key="2">
    <source>
        <dbReference type="Pfam" id="PF01108"/>
    </source>
</evidence>
<evidence type="ECO:0000313" key="5">
    <source>
        <dbReference type="Proteomes" id="UP000010552"/>
    </source>
</evidence>
<dbReference type="GO" id="GO:0005886">
    <property type="term" value="C:plasma membrane"/>
    <property type="evidence" value="ECO:0007669"/>
    <property type="project" value="TreeGrafter"/>
</dbReference>
<dbReference type="Pfam" id="PF09294">
    <property type="entry name" value="Interfer-bind"/>
    <property type="match status" value="1"/>
</dbReference>
<sequence>MKHLLMWNPVTVPGEVIDYSVEYQGEYETLYVSHIWIPSNCCSPTKDPECDITDDITATVPYNLRVRATLGSQSSAWSTLEYPFNRNSTILTPPEMEITKDGFHLVINLEDLGPQFEFLVAYWKREPGAKEHVKMVRSGGIPVHLETMEPGATYCIKAQTFVKAIGRQSAFSQAECVKVQGETLPLVLALFMFVGFMLILVVVPLFIWKMGRLLQSSCCPVVVLPDTLVRVLCFSFQHDTDQGNLGCSWAWAHIFWVDKHLCRMSLLIRGAGKDFPSPGSRDLSQSHEATATCPQNLAGQRNSCVAQPRMLSISGITHSLTILD</sequence>
<keyword evidence="1" id="KW-1133">Transmembrane helix</keyword>
<reference evidence="5" key="1">
    <citation type="journal article" date="2013" name="Science">
        <title>Comparative analysis of bat genomes provides insight into the evolution of flight and immunity.</title>
        <authorList>
            <person name="Zhang G."/>
            <person name="Cowled C."/>
            <person name="Shi Z."/>
            <person name="Huang Z."/>
            <person name="Bishop-Lilly K.A."/>
            <person name="Fang X."/>
            <person name="Wynne J.W."/>
            <person name="Xiong Z."/>
            <person name="Baker M.L."/>
            <person name="Zhao W."/>
            <person name="Tachedjian M."/>
            <person name="Zhu Y."/>
            <person name="Zhou P."/>
            <person name="Jiang X."/>
            <person name="Ng J."/>
            <person name="Yang L."/>
            <person name="Wu L."/>
            <person name="Xiao J."/>
            <person name="Feng Y."/>
            <person name="Chen Y."/>
            <person name="Sun X."/>
            <person name="Zhang Y."/>
            <person name="Marsh G.A."/>
            <person name="Crameri G."/>
            <person name="Broder C.C."/>
            <person name="Frey K.G."/>
            <person name="Wang L.F."/>
            <person name="Wang J."/>
        </authorList>
    </citation>
    <scope>NUCLEOTIDE SEQUENCE [LARGE SCALE GENOMIC DNA]</scope>
</reference>
<gene>
    <name evidence="4" type="ORF">PAL_GLEAN10015953</name>
</gene>
<dbReference type="GO" id="GO:0004896">
    <property type="term" value="F:cytokine receptor activity"/>
    <property type="evidence" value="ECO:0007669"/>
    <property type="project" value="TreeGrafter"/>
</dbReference>
<keyword evidence="4" id="KW-0675">Receptor</keyword>
<dbReference type="SUPFAM" id="SSF49265">
    <property type="entry name" value="Fibronectin type III"/>
    <property type="match status" value="2"/>
</dbReference>
<proteinExistence type="predicted"/>
<dbReference type="InParanoid" id="L5L0B1"/>
<dbReference type="InterPro" id="IPR015373">
    <property type="entry name" value="Interferon/interleukin_rcp_dom"/>
</dbReference>
<feature type="domain" description="Fibronectin type-III" evidence="2">
    <location>
        <begin position="1"/>
        <end position="77"/>
    </location>
</feature>
<accession>L5L0B1</accession>
<dbReference type="InterPro" id="IPR013783">
    <property type="entry name" value="Ig-like_fold"/>
</dbReference>
<dbReference type="AlphaFoldDB" id="L5L0B1"/>
<evidence type="ECO:0000259" key="3">
    <source>
        <dbReference type="Pfam" id="PF09294"/>
    </source>
</evidence>
<evidence type="ECO:0000256" key="1">
    <source>
        <dbReference type="SAM" id="Phobius"/>
    </source>
</evidence>
<dbReference type="FunCoup" id="L5L0B1">
    <property type="interactions" value="39"/>
</dbReference>
<dbReference type="InterPro" id="IPR050650">
    <property type="entry name" value="Type-II_Cytokine-TF_Rcpt"/>
</dbReference>
<dbReference type="FunFam" id="2.60.40.10:FF:001093">
    <property type="entry name" value="Interleukin 20 receptor subunit beta"/>
    <property type="match status" value="1"/>
</dbReference>
<evidence type="ECO:0000313" key="4">
    <source>
        <dbReference type="EMBL" id="ELK16711.1"/>
    </source>
</evidence>
<dbReference type="Proteomes" id="UP000010552">
    <property type="component" value="Unassembled WGS sequence"/>
</dbReference>